<feature type="compositionally biased region" description="Polar residues" evidence="2">
    <location>
        <begin position="162"/>
        <end position="178"/>
    </location>
</feature>
<sequence>MMATYSFKEIAIEYIQSVGDTSKKQVTDLVKDELVELIRRLKSKMNSLEETIQHLTNDLTQSNERNSDLRMIVEIQNSVVKTNQNLTNLLSSFSTQQQTSTILIDILVSTVDKLQQKLDLHTSPLSLPITTSVPVTTVPSSNATTAEPSYLSHVSKYQATVPKQQSTSNLLDSQNSSRKPVKKKEKIHHHLLICDSLGSAIVPSDLSSPSSTTQIRTLHNKTINGATRAINNWEFDS</sequence>
<dbReference type="EMBL" id="CAJOBA010086601">
    <property type="protein sequence ID" value="CAF4466226.1"/>
    <property type="molecule type" value="Genomic_DNA"/>
</dbReference>
<organism evidence="3 4">
    <name type="scientific">Didymodactylos carnosus</name>
    <dbReference type="NCBI Taxonomy" id="1234261"/>
    <lineage>
        <taxon>Eukaryota</taxon>
        <taxon>Metazoa</taxon>
        <taxon>Spiralia</taxon>
        <taxon>Gnathifera</taxon>
        <taxon>Rotifera</taxon>
        <taxon>Eurotatoria</taxon>
        <taxon>Bdelloidea</taxon>
        <taxon>Philodinida</taxon>
        <taxon>Philodinidae</taxon>
        <taxon>Didymodactylos</taxon>
    </lineage>
</organism>
<dbReference type="Proteomes" id="UP000682733">
    <property type="component" value="Unassembled WGS sequence"/>
</dbReference>
<name>A0A8S2WXR4_9BILA</name>
<evidence type="ECO:0000256" key="1">
    <source>
        <dbReference type="SAM" id="Coils"/>
    </source>
</evidence>
<evidence type="ECO:0000313" key="3">
    <source>
        <dbReference type="EMBL" id="CAF4466226.1"/>
    </source>
</evidence>
<gene>
    <name evidence="3" type="ORF">TMI583_LOCUS46480</name>
</gene>
<keyword evidence="1" id="KW-0175">Coiled coil</keyword>
<evidence type="ECO:0000256" key="2">
    <source>
        <dbReference type="SAM" id="MobiDB-lite"/>
    </source>
</evidence>
<proteinExistence type="predicted"/>
<comment type="caution">
    <text evidence="3">The sequence shown here is derived from an EMBL/GenBank/DDBJ whole genome shotgun (WGS) entry which is preliminary data.</text>
</comment>
<dbReference type="AlphaFoldDB" id="A0A8S2WXR4"/>
<reference evidence="3" key="1">
    <citation type="submission" date="2021-02" db="EMBL/GenBank/DDBJ databases">
        <authorList>
            <person name="Nowell W R."/>
        </authorList>
    </citation>
    <scope>NUCLEOTIDE SEQUENCE</scope>
</reference>
<accession>A0A8S2WXR4</accession>
<feature type="coiled-coil region" evidence="1">
    <location>
        <begin position="31"/>
        <end position="65"/>
    </location>
</feature>
<evidence type="ECO:0000313" key="4">
    <source>
        <dbReference type="Proteomes" id="UP000682733"/>
    </source>
</evidence>
<feature type="non-terminal residue" evidence="3">
    <location>
        <position position="237"/>
    </location>
</feature>
<feature type="region of interest" description="Disordered" evidence="2">
    <location>
        <begin position="162"/>
        <end position="184"/>
    </location>
</feature>
<protein>
    <submittedName>
        <fullName evidence="3">Uncharacterized protein</fullName>
    </submittedName>
</protein>